<gene>
    <name evidence="3" type="ORF">Q9312_11545</name>
</gene>
<keyword evidence="2" id="KW-0472">Membrane</keyword>
<evidence type="ECO:0000313" key="4">
    <source>
        <dbReference type="Proteomes" id="UP001239782"/>
    </source>
</evidence>
<sequence>MSQATTYDVLLTGQLNADREQVVAELAKLFKKTVEQVEQLLEKAPVVIKKQQEADKAHLYQKRLQAIGAVVELKENKVPLHEQWSLESTETEHKRTGRAEFASRDVEPESASSVVPSPVPSAGAPEASEDVYATPASSEVQRDYSSGLTMKMSLGAIYFSFKGRINRKTFWLLYVLPMLLAGVIIGVVTFFNIFAGVILAAIGAIPYIWISFAVAFKRLHDVNMSGWWYGGLSLASFAFGAISAFNPTFASFQFLFSIAGFAIFIINGFIAGTQGENRYGYPQE</sequence>
<feature type="compositionally biased region" description="Basic and acidic residues" evidence="1">
    <location>
        <begin position="90"/>
        <end position="107"/>
    </location>
</feature>
<dbReference type="KEGG" id="plei:Q9312_11545"/>
<feature type="region of interest" description="Disordered" evidence="1">
    <location>
        <begin position="84"/>
        <end position="138"/>
    </location>
</feature>
<feature type="transmembrane region" description="Helical" evidence="2">
    <location>
        <begin position="227"/>
        <end position="245"/>
    </location>
</feature>
<dbReference type="SUPFAM" id="SSF54736">
    <property type="entry name" value="ClpS-like"/>
    <property type="match status" value="1"/>
</dbReference>
<evidence type="ECO:0000256" key="1">
    <source>
        <dbReference type="SAM" id="MobiDB-lite"/>
    </source>
</evidence>
<feature type="compositionally biased region" description="Low complexity" evidence="1">
    <location>
        <begin position="109"/>
        <end position="126"/>
    </location>
</feature>
<dbReference type="InterPro" id="IPR008523">
    <property type="entry name" value="DUF805"/>
</dbReference>
<dbReference type="PANTHER" id="PTHR34980">
    <property type="entry name" value="INNER MEMBRANE PROTEIN-RELATED-RELATED"/>
    <property type="match status" value="1"/>
</dbReference>
<organism evidence="3 4">
    <name type="scientific">Pleionea litopenaei</name>
    <dbReference type="NCBI Taxonomy" id="3070815"/>
    <lineage>
        <taxon>Bacteria</taxon>
        <taxon>Pseudomonadati</taxon>
        <taxon>Pseudomonadota</taxon>
        <taxon>Gammaproteobacteria</taxon>
        <taxon>Oceanospirillales</taxon>
        <taxon>Pleioneaceae</taxon>
        <taxon>Pleionea</taxon>
    </lineage>
</organism>
<reference evidence="3 4" key="1">
    <citation type="submission" date="2023-08" db="EMBL/GenBank/DDBJ databases">
        <title>Pleionea litopenaei sp. nov., isolated from stomach of juvenile Litopenaeus vannamei.</title>
        <authorList>
            <person name="Rho A.M."/>
            <person name="Hwang C.Y."/>
        </authorList>
    </citation>
    <scope>NUCLEOTIDE SEQUENCE [LARGE SCALE GENOMIC DNA]</scope>
    <source>
        <strain evidence="3 4">HL-JVS1</strain>
    </source>
</reference>
<protein>
    <submittedName>
        <fullName evidence="3">DUF805 domain-containing protein</fullName>
    </submittedName>
</protein>
<dbReference type="PANTHER" id="PTHR34980:SF3">
    <property type="entry name" value="BLR8105 PROTEIN"/>
    <property type="match status" value="1"/>
</dbReference>
<accession>A0AA51RQQ3</accession>
<keyword evidence="2" id="KW-1133">Transmembrane helix</keyword>
<dbReference type="GO" id="GO:0005886">
    <property type="term" value="C:plasma membrane"/>
    <property type="evidence" value="ECO:0007669"/>
    <property type="project" value="TreeGrafter"/>
</dbReference>
<dbReference type="RefSeq" id="WP_309201004.1">
    <property type="nucleotide sequence ID" value="NZ_CP133548.1"/>
</dbReference>
<name>A0AA51RQQ3_9GAMM</name>
<proteinExistence type="predicted"/>
<feature type="transmembrane region" description="Helical" evidence="2">
    <location>
        <begin position="251"/>
        <end position="270"/>
    </location>
</feature>
<dbReference type="InterPro" id="IPR014719">
    <property type="entry name" value="Ribosomal_bL12_C/ClpS-like"/>
</dbReference>
<dbReference type="AlphaFoldDB" id="A0AA51RQQ3"/>
<dbReference type="Pfam" id="PF05656">
    <property type="entry name" value="DUF805"/>
    <property type="match status" value="1"/>
</dbReference>
<keyword evidence="2" id="KW-0812">Transmembrane</keyword>
<feature type="transmembrane region" description="Helical" evidence="2">
    <location>
        <begin position="170"/>
        <end position="191"/>
    </location>
</feature>
<feature type="transmembrane region" description="Helical" evidence="2">
    <location>
        <begin position="197"/>
        <end position="215"/>
    </location>
</feature>
<dbReference type="Proteomes" id="UP001239782">
    <property type="component" value="Chromosome"/>
</dbReference>
<evidence type="ECO:0000256" key="2">
    <source>
        <dbReference type="SAM" id="Phobius"/>
    </source>
</evidence>
<keyword evidence="4" id="KW-1185">Reference proteome</keyword>
<dbReference type="Gene3D" id="3.30.1390.10">
    <property type="match status" value="1"/>
</dbReference>
<evidence type="ECO:0000313" key="3">
    <source>
        <dbReference type="EMBL" id="WMS85851.1"/>
    </source>
</evidence>
<dbReference type="EMBL" id="CP133548">
    <property type="protein sequence ID" value="WMS85851.1"/>
    <property type="molecule type" value="Genomic_DNA"/>
</dbReference>